<dbReference type="SMART" id="SM00248">
    <property type="entry name" value="ANK"/>
    <property type="match status" value="5"/>
</dbReference>
<dbReference type="Gene3D" id="1.25.40.20">
    <property type="entry name" value="Ankyrin repeat-containing domain"/>
    <property type="match status" value="4"/>
</dbReference>
<dbReference type="RefSeq" id="WP_184787200.1">
    <property type="nucleotide sequence ID" value="NZ_BONT01000045.1"/>
</dbReference>
<accession>A0A841FMB0</accession>
<dbReference type="PANTHER" id="PTHR24189:SF50">
    <property type="entry name" value="ANKYRIN REPEAT AND SOCS BOX PROTEIN 2"/>
    <property type="match status" value="1"/>
</dbReference>
<proteinExistence type="predicted"/>
<dbReference type="InterPro" id="IPR050745">
    <property type="entry name" value="Multifunctional_regulatory"/>
</dbReference>
<evidence type="ECO:0000313" key="5">
    <source>
        <dbReference type="Proteomes" id="UP000548476"/>
    </source>
</evidence>
<protein>
    <submittedName>
        <fullName evidence="4">Ankyrin repeat protein</fullName>
    </submittedName>
</protein>
<evidence type="ECO:0000256" key="2">
    <source>
        <dbReference type="ARBA" id="ARBA00023043"/>
    </source>
</evidence>
<keyword evidence="1" id="KW-0677">Repeat</keyword>
<comment type="caution">
    <text evidence="4">The sequence shown here is derived from an EMBL/GenBank/DDBJ whole genome shotgun (WGS) entry which is preliminary data.</text>
</comment>
<evidence type="ECO:0000313" key="4">
    <source>
        <dbReference type="EMBL" id="MBB6034337.1"/>
    </source>
</evidence>
<dbReference type="InterPro" id="IPR002110">
    <property type="entry name" value="Ankyrin_rpt"/>
</dbReference>
<dbReference type="AlphaFoldDB" id="A0A841FMB0"/>
<dbReference type="Pfam" id="PF12796">
    <property type="entry name" value="Ank_2"/>
    <property type="match status" value="1"/>
</dbReference>
<dbReference type="SUPFAM" id="SSF48403">
    <property type="entry name" value="Ankyrin repeat"/>
    <property type="match status" value="1"/>
</dbReference>
<evidence type="ECO:0000256" key="3">
    <source>
        <dbReference type="PROSITE-ProRule" id="PRU00023"/>
    </source>
</evidence>
<feature type="repeat" description="ANK" evidence="3">
    <location>
        <begin position="349"/>
        <end position="381"/>
    </location>
</feature>
<dbReference type="Pfam" id="PF00023">
    <property type="entry name" value="Ank"/>
    <property type="match status" value="2"/>
</dbReference>
<keyword evidence="5" id="KW-1185">Reference proteome</keyword>
<name>A0A841FMB0_9ACTN</name>
<evidence type="ECO:0000256" key="1">
    <source>
        <dbReference type="ARBA" id="ARBA00022737"/>
    </source>
</evidence>
<gene>
    <name evidence="4" type="ORF">HNR73_002187</name>
</gene>
<dbReference type="PANTHER" id="PTHR24189">
    <property type="entry name" value="MYOTROPHIN"/>
    <property type="match status" value="1"/>
</dbReference>
<feature type="repeat" description="ANK" evidence="3">
    <location>
        <begin position="179"/>
        <end position="212"/>
    </location>
</feature>
<dbReference type="PROSITE" id="PS50088">
    <property type="entry name" value="ANK_REPEAT"/>
    <property type="match status" value="3"/>
</dbReference>
<keyword evidence="2 3" id="KW-0040">ANK repeat</keyword>
<organism evidence="4 5">
    <name type="scientific">Phytomonospora endophytica</name>
    <dbReference type="NCBI Taxonomy" id="714109"/>
    <lineage>
        <taxon>Bacteria</taxon>
        <taxon>Bacillati</taxon>
        <taxon>Actinomycetota</taxon>
        <taxon>Actinomycetes</taxon>
        <taxon>Micromonosporales</taxon>
        <taxon>Micromonosporaceae</taxon>
        <taxon>Phytomonospora</taxon>
    </lineage>
</organism>
<sequence length="446" mass="46813">MAAPHLSAAVLAELRRLKARPPIAVELADVKVETPLGTRVLPPSVLALAAVEWPAGHVVITKDSGEYALRLPETSEVDAEVFGEKRAWFAVARLEYGARWILDLDAAAGTDDPVIAREGKGFRNGPFWAKPLSERLAGLKSKRPLPKKYDFPRACATGDVEAVKAGIAAGAWLWPVKAGEPTPLHLAALASRSPEAVRLLIEAGAGLEVPLDQDAAALHRYGERERFRYLRLMAGDTPLAAALEGFSSPFPETVAAVPGIVRVLLAAGANPNARTGFGSPFGRVSHRHGEGIVDVVGQLLAAGADPDPADRWSPLLSAVKGSADVVRALLAAGADPCRGCAYGHLPGTRKPTPLHKAAGEGGVEILRLLIAAARDVDVLSADGVAPLHCAAAGDDPERVRLLLEAGAGREVRLPDPASFREGLTGRTPLEIARELGNDEHAAILAG</sequence>
<dbReference type="EMBL" id="JACHGT010000004">
    <property type="protein sequence ID" value="MBB6034337.1"/>
    <property type="molecule type" value="Genomic_DNA"/>
</dbReference>
<dbReference type="PROSITE" id="PS50297">
    <property type="entry name" value="ANK_REP_REGION"/>
    <property type="match status" value="3"/>
</dbReference>
<reference evidence="4 5" key="1">
    <citation type="submission" date="2020-08" db="EMBL/GenBank/DDBJ databases">
        <title>Genomic Encyclopedia of Type Strains, Phase IV (KMG-IV): sequencing the most valuable type-strain genomes for metagenomic binning, comparative biology and taxonomic classification.</title>
        <authorList>
            <person name="Goeker M."/>
        </authorList>
    </citation>
    <scope>NUCLEOTIDE SEQUENCE [LARGE SCALE GENOMIC DNA]</scope>
    <source>
        <strain evidence="4 5">YIM 65646</strain>
    </source>
</reference>
<dbReference type="Proteomes" id="UP000548476">
    <property type="component" value="Unassembled WGS sequence"/>
</dbReference>
<feature type="repeat" description="ANK" evidence="3">
    <location>
        <begin position="382"/>
        <end position="407"/>
    </location>
</feature>
<dbReference type="InterPro" id="IPR036770">
    <property type="entry name" value="Ankyrin_rpt-contain_sf"/>
</dbReference>